<proteinExistence type="predicted"/>
<gene>
    <name evidence="1" type="ORF">GOB93_19845</name>
</gene>
<sequence>MDAVETSFLAVPLKPSQEAQMLSHASWLKQPHEDDRDAELVRLAVTPAERVLEDHMEQRVLRAINALLAEADVDGPQMSWAIIAGKFLKEKKHYLTKGMTKNRGRPPSGFNAKTAMRASLAKLTALSLEDYDDDLVMTIALTELQCRAYVDSNRCFWAAVVCLMAGDRNFRQPERELA</sequence>
<dbReference type="Proteomes" id="UP000635278">
    <property type="component" value="Unassembled WGS sequence"/>
</dbReference>
<keyword evidence="2" id="KW-1185">Reference proteome</keyword>
<dbReference type="RefSeq" id="WP_173585147.1">
    <property type="nucleotide sequence ID" value="NZ_WOTB01000058.1"/>
</dbReference>
<name>A0ABX0JVP1_9PROT</name>
<evidence type="ECO:0000313" key="1">
    <source>
        <dbReference type="EMBL" id="NHN86833.1"/>
    </source>
</evidence>
<dbReference type="EMBL" id="WOTB01000058">
    <property type="protein sequence ID" value="NHN86833.1"/>
    <property type="molecule type" value="Genomic_DNA"/>
</dbReference>
<accession>A0ABX0JVP1</accession>
<reference evidence="1 2" key="1">
    <citation type="journal article" date="2020" name="Int. J. Syst. Evol. Microbiol.">
        <title>Novel acetic acid bacteria from cider fermentations: Acetobacter conturbans sp. nov. and Acetobacter fallax sp. nov.</title>
        <authorList>
            <person name="Sombolestani A.S."/>
            <person name="Cleenwerck I."/>
            <person name="Cnockaert M."/>
            <person name="Borremans W."/>
            <person name="Wieme A.D."/>
            <person name="De Vuyst L."/>
            <person name="Vandamme P."/>
        </authorList>
    </citation>
    <scope>NUCLEOTIDE SEQUENCE [LARGE SCALE GENOMIC DNA]</scope>
    <source>
        <strain evidence="1 2">LMG 30640</strain>
    </source>
</reference>
<comment type="caution">
    <text evidence="1">The sequence shown here is derived from an EMBL/GenBank/DDBJ whole genome shotgun (WGS) entry which is preliminary data.</text>
</comment>
<evidence type="ECO:0000313" key="2">
    <source>
        <dbReference type="Proteomes" id="UP000635278"/>
    </source>
</evidence>
<organism evidence="1 2">
    <name type="scientific">Acetobacter musti</name>
    <dbReference type="NCBI Taxonomy" id="864732"/>
    <lineage>
        <taxon>Bacteria</taxon>
        <taxon>Pseudomonadati</taxon>
        <taxon>Pseudomonadota</taxon>
        <taxon>Alphaproteobacteria</taxon>
        <taxon>Acetobacterales</taxon>
        <taxon>Acetobacteraceae</taxon>
        <taxon>Acetobacter</taxon>
    </lineage>
</organism>
<protein>
    <submittedName>
        <fullName evidence="1">Uncharacterized protein</fullName>
    </submittedName>
</protein>